<accession>A0A9D1NAP8</accession>
<protein>
    <submittedName>
        <fullName evidence="3">Metallophosphoesterase</fullName>
    </submittedName>
</protein>
<dbReference type="InterPro" id="IPR004843">
    <property type="entry name" value="Calcineurin-like_PHP"/>
</dbReference>
<sequence>MKRAFNYIVVIIATGVVLGAMLAAAFFVPTYSPELPGTETPTDGTKLRFREGSFKIVQFSDFHEWLGIEHDSNGLAIEEKDDLKPLLKNYIASVLDAEKPDLVVLTGDNTFSLSFFYDLGRKITLKTYAAIAAVFEERRQPWTLTFGNHDSEGLYNKSDLFAVLTQYRYFIGALSDTDEILAYSDGIGTDDERIGNYAIPVYDGDRTAFAVYLLDSGSYNSSQAAKDKPYRYITEAQTAWFRSASERLAQNVQPVPALMFTHIPLWEHIEAVEQGNESIGHPYGFSPSDTRSPIFEAVVETGGVKGIFVGHNHSNSVATFYRRPGVEIMMGVTPQAAAASYDDTTSILYSRIFTVTADGSVTTRLHTSENGGGIYLGQSLTIA</sequence>
<dbReference type="AlphaFoldDB" id="A0A9D1NAP8"/>
<dbReference type="GO" id="GO:0005737">
    <property type="term" value="C:cytoplasm"/>
    <property type="evidence" value="ECO:0007669"/>
    <property type="project" value="TreeGrafter"/>
</dbReference>
<feature type="domain" description="Calcineurin-like phosphoesterase" evidence="2">
    <location>
        <begin position="54"/>
        <end position="314"/>
    </location>
</feature>
<proteinExistence type="predicted"/>
<dbReference type="InterPro" id="IPR029052">
    <property type="entry name" value="Metallo-depent_PP-like"/>
</dbReference>
<keyword evidence="1" id="KW-1133">Transmembrane helix</keyword>
<name>A0A9D1NAP8_9FIRM</name>
<feature type="transmembrane region" description="Helical" evidence="1">
    <location>
        <begin position="7"/>
        <end position="28"/>
    </location>
</feature>
<gene>
    <name evidence="3" type="ORF">IAB14_00915</name>
</gene>
<dbReference type="EMBL" id="DVOH01000011">
    <property type="protein sequence ID" value="HIU99656.1"/>
    <property type="molecule type" value="Genomic_DNA"/>
</dbReference>
<reference evidence="3" key="1">
    <citation type="submission" date="2020-10" db="EMBL/GenBank/DDBJ databases">
        <authorList>
            <person name="Gilroy R."/>
        </authorList>
    </citation>
    <scope>NUCLEOTIDE SEQUENCE</scope>
    <source>
        <strain evidence="3">23406</strain>
    </source>
</reference>
<reference evidence="3" key="2">
    <citation type="journal article" date="2021" name="PeerJ">
        <title>Extensive microbial diversity within the chicken gut microbiome revealed by metagenomics and culture.</title>
        <authorList>
            <person name="Gilroy R."/>
            <person name="Ravi A."/>
            <person name="Getino M."/>
            <person name="Pursley I."/>
            <person name="Horton D.L."/>
            <person name="Alikhan N.F."/>
            <person name="Baker D."/>
            <person name="Gharbi K."/>
            <person name="Hall N."/>
            <person name="Watson M."/>
            <person name="Adriaenssens E.M."/>
            <person name="Foster-Nyarko E."/>
            <person name="Jarju S."/>
            <person name="Secka A."/>
            <person name="Antonio M."/>
            <person name="Oren A."/>
            <person name="Chaudhuri R.R."/>
            <person name="La Ragione R."/>
            <person name="Hildebrand F."/>
            <person name="Pallen M.J."/>
        </authorList>
    </citation>
    <scope>NUCLEOTIDE SEQUENCE</scope>
    <source>
        <strain evidence="3">23406</strain>
    </source>
</reference>
<keyword evidence="1" id="KW-0472">Membrane</keyword>
<evidence type="ECO:0000256" key="1">
    <source>
        <dbReference type="SAM" id="Phobius"/>
    </source>
</evidence>
<dbReference type="GO" id="GO:0016788">
    <property type="term" value="F:hydrolase activity, acting on ester bonds"/>
    <property type="evidence" value="ECO:0007669"/>
    <property type="project" value="TreeGrafter"/>
</dbReference>
<organism evidence="3 4">
    <name type="scientific">Candidatus Stercoripulliclostridium merdipullorum</name>
    <dbReference type="NCBI Taxonomy" id="2840952"/>
    <lineage>
        <taxon>Bacteria</taxon>
        <taxon>Bacillati</taxon>
        <taxon>Bacillota</taxon>
        <taxon>Clostridia</taxon>
        <taxon>Eubacteriales</taxon>
        <taxon>Candidatus Stercoripulliclostridium</taxon>
    </lineage>
</organism>
<comment type="caution">
    <text evidence="3">The sequence shown here is derived from an EMBL/GenBank/DDBJ whole genome shotgun (WGS) entry which is preliminary data.</text>
</comment>
<evidence type="ECO:0000313" key="3">
    <source>
        <dbReference type="EMBL" id="HIU99656.1"/>
    </source>
</evidence>
<dbReference type="Gene3D" id="3.60.21.10">
    <property type="match status" value="1"/>
</dbReference>
<evidence type="ECO:0000313" key="4">
    <source>
        <dbReference type="Proteomes" id="UP000886891"/>
    </source>
</evidence>
<evidence type="ECO:0000259" key="2">
    <source>
        <dbReference type="Pfam" id="PF00149"/>
    </source>
</evidence>
<dbReference type="Pfam" id="PF00149">
    <property type="entry name" value="Metallophos"/>
    <property type="match status" value="1"/>
</dbReference>
<dbReference type="Proteomes" id="UP000886891">
    <property type="component" value="Unassembled WGS sequence"/>
</dbReference>
<dbReference type="PANTHER" id="PTHR32440">
    <property type="entry name" value="PHOSPHATASE DCR2-RELATED-RELATED"/>
    <property type="match status" value="1"/>
</dbReference>
<keyword evidence="1" id="KW-0812">Transmembrane</keyword>
<dbReference type="SUPFAM" id="SSF56300">
    <property type="entry name" value="Metallo-dependent phosphatases"/>
    <property type="match status" value="1"/>
</dbReference>